<reference evidence="2 3" key="1">
    <citation type="submission" date="2019-06" db="EMBL/GenBank/DDBJ databases">
        <title>Sequencing the genomes of 1000 actinobacteria strains.</title>
        <authorList>
            <person name="Klenk H.-P."/>
        </authorList>
    </citation>
    <scope>NUCLEOTIDE SEQUENCE [LARGE SCALE GENOMIC DNA]</scope>
    <source>
        <strain evidence="2 3">DSM 19560</strain>
    </source>
</reference>
<sequence>MFDQQTALGFANTRLNRPSGVVEKLGDPAIASLWLEQSAGYRQPRGLKRAEFERLLEVRDGAQRLLRSRLAGQSPGADDVRLLNEASAAAPVAAQLDATWNESLRFSRSGSAEPQSLDELLAALATATISLAADASVDLAECGADDCVVIFERTDPRRRWHNDRCGNRMRAARSYARHKADAAQT</sequence>
<dbReference type="PANTHER" id="PTHR35525:SF3">
    <property type="entry name" value="BLL6575 PROTEIN"/>
    <property type="match status" value="1"/>
</dbReference>
<dbReference type="AlphaFoldDB" id="A0A561E6S6"/>
<dbReference type="Pfam" id="PF07336">
    <property type="entry name" value="ABATE"/>
    <property type="match status" value="1"/>
</dbReference>
<dbReference type="Gene3D" id="1.10.3300.10">
    <property type="entry name" value="Jann2411-like domain"/>
    <property type="match status" value="1"/>
</dbReference>
<comment type="caution">
    <text evidence="2">The sequence shown here is derived from an EMBL/GenBank/DDBJ whole genome shotgun (WGS) entry which is preliminary data.</text>
</comment>
<proteinExistence type="predicted"/>
<evidence type="ECO:0000259" key="1">
    <source>
        <dbReference type="Pfam" id="PF11706"/>
    </source>
</evidence>
<evidence type="ECO:0000313" key="3">
    <source>
        <dbReference type="Proteomes" id="UP000318297"/>
    </source>
</evidence>
<keyword evidence="3" id="KW-1185">Reference proteome</keyword>
<dbReference type="InterPro" id="IPR010852">
    <property type="entry name" value="ABATE"/>
</dbReference>
<protein>
    <submittedName>
        <fullName evidence="2">Putative RNA-binding Zn ribbon-like protein</fullName>
    </submittedName>
</protein>
<dbReference type="RefSeq" id="WP_145224458.1">
    <property type="nucleotide sequence ID" value="NZ_VIVQ01000001.1"/>
</dbReference>
<dbReference type="PANTHER" id="PTHR35525">
    <property type="entry name" value="BLL6575 PROTEIN"/>
    <property type="match status" value="1"/>
</dbReference>
<dbReference type="InterPro" id="IPR021005">
    <property type="entry name" value="Znf_CGNR"/>
</dbReference>
<feature type="domain" description="Zinc finger CGNR" evidence="1">
    <location>
        <begin position="139"/>
        <end position="178"/>
    </location>
</feature>
<dbReference type="OrthoDB" id="3211108at2"/>
<dbReference type="InterPro" id="IPR023286">
    <property type="entry name" value="ABATE_dom_sf"/>
</dbReference>
<organism evidence="2 3">
    <name type="scientific">Rudaeicoccus suwonensis</name>
    <dbReference type="NCBI Taxonomy" id="657409"/>
    <lineage>
        <taxon>Bacteria</taxon>
        <taxon>Bacillati</taxon>
        <taxon>Actinomycetota</taxon>
        <taxon>Actinomycetes</taxon>
        <taxon>Micrococcales</taxon>
        <taxon>Dermacoccaceae</taxon>
        <taxon>Rudaeicoccus</taxon>
    </lineage>
</organism>
<dbReference type="Pfam" id="PF11706">
    <property type="entry name" value="zf-CGNR"/>
    <property type="match status" value="1"/>
</dbReference>
<dbReference type="EMBL" id="VIVQ01000001">
    <property type="protein sequence ID" value="TWE11302.1"/>
    <property type="molecule type" value="Genomic_DNA"/>
</dbReference>
<dbReference type="Proteomes" id="UP000318297">
    <property type="component" value="Unassembled WGS sequence"/>
</dbReference>
<accession>A0A561E6S6</accession>
<evidence type="ECO:0000313" key="2">
    <source>
        <dbReference type="EMBL" id="TWE11302.1"/>
    </source>
</evidence>
<dbReference type="SUPFAM" id="SSF160904">
    <property type="entry name" value="Jann2411-like"/>
    <property type="match status" value="1"/>
</dbReference>
<name>A0A561E6S6_9MICO</name>
<gene>
    <name evidence="2" type="ORF">BKA23_0064</name>
</gene>